<dbReference type="GO" id="GO:0016780">
    <property type="term" value="F:phosphotransferase activity, for other substituted phosphate groups"/>
    <property type="evidence" value="ECO:0007669"/>
    <property type="project" value="InterPro"/>
</dbReference>
<dbReference type="AlphaFoldDB" id="A0A1M6SKU0"/>
<dbReference type="InterPro" id="IPR043130">
    <property type="entry name" value="CDP-OH_PTrfase_TM_dom"/>
</dbReference>
<dbReference type="InterPro" id="IPR048254">
    <property type="entry name" value="CDP_ALCOHOL_P_TRANSF_CS"/>
</dbReference>
<evidence type="ECO:0000313" key="5">
    <source>
        <dbReference type="Proteomes" id="UP000184497"/>
    </source>
</evidence>
<dbReference type="Proteomes" id="UP000184497">
    <property type="component" value="Unassembled WGS sequence"/>
</dbReference>
<feature type="transmembrane region" description="Helical" evidence="3">
    <location>
        <begin position="149"/>
        <end position="166"/>
    </location>
</feature>
<evidence type="ECO:0000256" key="1">
    <source>
        <dbReference type="ARBA" id="ARBA00022679"/>
    </source>
</evidence>
<accession>A0A1M6SKU0</accession>
<dbReference type="Gene3D" id="1.20.120.1760">
    <property type="match status" value="1"/>
</dbReference>
<evidence type="ECO:0000313" key="4">
    <source>
        <dbReference type="EMBL" id="SHK45270.1"/>
    </source>
</evidence>
<dbReference type="EMBL" id="FRAQ01000001">
    <property type="protein sequence ID" value="SHK45270.1"/>
    <property type="molecule type" value="Genomic_DNA"/>
</dbReference>
<dbReference type="InterPro" id="IPR000462">
    <property type="entry name" value="CDP-OH_P_trans"/>
</dbReference>
<organism evidence="4 5">
    <name type="scientific">Marinobacter antarcticus</name>
    <dbReference type="NCBI Taxonomy" id="564117"/>
    <lineage>
        <taxon>Bacteria</taxon>
        <taxon>Pseudomonadati</taxon>
        <taxon>Pseudomonadota</taxon>
        <taxon>Gammaproteobacteria</taxon>
        <taxon>Pseudomonadales</taxon>
        <taxon>Marinobacteraceae</taxon>
        <taxon>Marinobacter</taxon>
    </lineage>
</organism>
<dbReference type="STRING" id="564117.SAMN05216369_2105"/>
<dbReference type="PROSITE" id="PS00379">
    <property type="entry name" value="CDP_ALCOHOL_P_TRANSF"/>
    <property type="match status" value="1"/>
</dbReference>
<reference evidence="5" key="1">
    <citation type="submission" date="2016-11" db="EMBL/GenBank/DDBJ databases">
        <authorList>
            <person name="Varghese N."/>
            <person name="Submissions S."/>
        </authorList>
    </citation>
    <scope>NUCLEOTIDE SEQUENCE [LARGE SCALE GENOMIC DNA]</scope>
    <source>
        <strain evidence="5">CGMCC 1.10835</strain>
    </source>
</reference>
<protein>
    <submittedName>
        <fullName evidence="4">Phosphatidylglycerophosphate synthase</fullName>
    </submittedName>
</protein>
<feature type="transmembrane region" description="Helical" evidence="3">
    <location>
        <begin position="88"/>
        <end position="105"/>
    </location>
</feature>
<keyword evidence="3" id="KW-1133">Transmembrane helix</keyword>
<feature type="transmembrane region" description="Helical" evidence="3">
    <location>
        <begin position="31"/>
        <end position="49"/>
    </location>
</feature>
<keyword evidence="5" id="KW-1185">Reference proteome</keyword>
<proteinExistence type="inferred from homology"/>
<keyword evidence="3" id="KW-0472">Membrane</keyword>
<keyword evidence="3" id="KW-0812">Transmembrane</keyword>
<dbReference type="GO" id="GO:0008654">
    <property type="term" value="P:phospholipid biosynthetic process"/>
    <property type="evidence" value="ECO:0007669"/>
    <property type="project" value="InterPro"/>
</dbReference>
<gene>
    <name evidence="4" type="ORF">SAMN05216369_2105</name>
</gene>
<sequence length="259" mass="28456">MDSERQPKQPLVAATTPTKVSACRVPAWADLLWGAALTALWIAFADILFSSSWPMFVIATLIYGVICVAVFTSWPADKDFGWANRATLFRSSLIVALVAAAPFISMHSTDYALWLYAIGALLALILDGVDGKLARVTNSGSEFGARFDMEMDALLILGLCLAVMVSGKAGAWVLALGIMRYLFVAASYALNWLNAPLPESFRRKTICVWQIVTLMVAILPPVSPSFASLTLATALLLLAWSFLTDVYWLYQRRFHHETV</sequence>
<evidence type="ECO:0000256" key="2">
    <source>
        <dbReference type="RuleBase" id="RU003750"/>
    </source>
</evidence>
<dbReference type="RefSeq" id="WP_084063532.1">
    <property type="nucleotide sequence ID" value="NZ_FRAQ01000001.1"/>
</dbReference>
<comment type="similarity">
    <text evidence="2">Belongs to the CDP-alcohol phosphatidyltransferase class-I family.</text>
</comment>
<feature type="transmembrane region" description="Helical" evidence="3">
    <location>
        <begin position="55"/>
        <end position="76"/>
    </location>
</feature>
<name>A0A1M6SKU0_9GAMM</name>
<dbReference type="Pfam" id="PF01066">
    <property type="entry name" value="CDP-OH_P_transf"/>
    <property type="match status" value="1"/>
</dbReference>
<dbReference type="GO" id="GO:0016020">
    <property type="term" value="C:membrane"/>
    <property type="evidence" value="ECO:0007669"/>
    <property type="project" value="InterPro"/>
</dbReference>
<evidence type="ECO:0000256" key="3">
    <source>
        <dbReference type="SAM" id="Phobius"/>
    </source>
</evidence>
<dbReference type="OrthoDB" id="9782011at2"/>
<feature type="transmembrane region" description="Helical" evidence="3">
    <location>
        <begin position="229"/>
        <end position="250"/>
    </location>
</feature>
<keyword evidence="1 2" id="KW-0808">Transferase</keyword>
<feature type="transmembrane region" description="Helical" evidence="3">
    <location>
        <begin position="111"/>
        <end position="129"/>
    </location>
</feature>